<organism evidence="1 2">
    <name type="scientific">Candidatus Geothrix odensensis</name>
    <dbReference type="NCBI Taxonomy" id="2954440"/>
    <lineage>
        <taxon>Bacteria</taxon>
        <taxon>Pseudomonadati</taxon>
        <taxon>Acidobacteriota</taxon>
        <taxon>Holophagae</taxon>
        <taxon>Holophagales</taxon>
        <taxon>Holophagaceae</taxon>
        <taxon>Geothrix</taxon>
    </lineage>
</organism>
<comment type="caution">
    <text evidence="1">The sequence shown here is derived from an EMBL/GenBank/DDBJ whole genome shotgun (WGS) entry which is preliminary data.</text>
</comment>
<dbReference type="Proteomes" id="UP000709959">
    <property type="component" value="Unassembled WGS sequence"/>
</dbReference>
<sequence length="157" mass="17266">MTEALPMTPAETALSLLFRKLHPHLEDAAHALARGAARRELERLHLKLIAARLKTVELLEAEAEALPEDSPLAELLDTLSANLTPVGESYRQALTLTQLCLEEAPADLLPHAPEGCVATSSWGPRMTDFLAHLKDPAYQARNRWEAVAEDIGETEEE</sequence>
<accession>A0A936F4B5</accession>
<evidence type="ECO:0000313" key="2">
    <source>
        <dbReference type="Proteomes" id="UP000709959"/>
    </source>
</evidence>
<protein>
    <submittedName>
        <fullName evidence="1">Uncharacterized protein</fullName>
    </submittedName>
</protein>
<reference evidence="1 2" key="1">
    <citation type="submission" date="2020-10" db="EMBL/GenBank/DDBJ databases">
        <title>Connecting structure to function with the recovery of over 1000 high-quality activated sludge metagenome-assembled genomes encoding full-length rRNA genes using long-read sequencing.</title>
        <authorList>
            <person name="Singleton C.M."/>
            <person name="Petriglieri F."/>
            <person name="Kristensen J.M."/>
            <person name="Kirkegaard R.H."/>
            <person name="Michaelsen T.Y."/>
            <person name="Andersen M.H."/>
            <person name="Karst S.M."/>
            <person name="Dueholm M.S."/>
            <person name="Nielsen P.H."/>
            <person name="Albertsen M."/>
        </authorList>
    </citation>
    <scope>NUCLEOTIDE SEQUENCE [LARGE SCALE GENOMIC DNA]</scope>
    <source>
        <strain evidence="1">OdNE_18-Q3-R46-58_MAXAC.008</strain>
    </source>
</reference>
<dbReference type="EMBL" id="JADKCH010000032">
    <property type="protein sequence ID" value="MBK8573808.1"/>
    <property type="molecule type" value="Genomic_DNA"/>
</dbReference>
<name>A0A936F4B5_9BACT</name>
<evidence type="ECO:0000313" key="1">
    <source>
        <dbReference type="EMBL" id="MBK8573808.1"/>
    </source>
</evidence>
<dbReference type="AlphaFoldDB" id="A0A936F4B5"/>
<gene>
    <name evidence="1" type="ORF">IPN91_14595</name>
</gene>
<proteinExistence type="predicted"/>